<comment type="caution">
    <text evidence="2">The sequence shown here is derived from an EMBL/GenBank/DDBJ whole genome shotgun (WGS) entry which is preliminary data.</text>
</comment>
<dbReference type="SUPFAM" id="SSF50118">
    <property type="entry name" value="Cell growth inhibitor/plasmid maintenance toxic component"/>
    <property type="match status" value="1"/>
</dbReference>
<dbReference type="Proteomes" id="UP000540506">
    <property type="component" value="Unassembled WGS sequence"/>
</dbReference>
<gene>
    <name evidence="2" type="ORF">FHR34_004716</name>
</gene>
<keyword evidence="3" id="KW-1185">Reference proteome</keyword>
<name>A0A7W7VX91_KITKI</name>
<proteinExistence type="predicted"/>
<sequence>MRADVGDRLHIHSRAVGIVDREGEVIEVHGDQGEPPYLVRFDDGTETLIFPGPDCTVEQHHQG</sequence>
<dbReference type="Gene3D" id="2.30.30.440">
    <property type="entry name" value="Domain of unknown function DUF1918"/>
    <property type="match status" value="1"/>
</dbReference>
<dbReference type="EMBL" id="JACHJV010000001">
    <property type="protein sequence ID" value="MBB4925723.1"/>
    <property type="molecule type" value="Genomic_DNA"/>
</dbReference>
<dbReference type="AlphaFoldDB" id="A0A7W7VX91"/>
<feature type="domain" description="DUF1918" evidence="1">
    <location>
        <begin position="1"/>
        <end position="57"/>
    </location>
</feature>
<dbReference type="Pfam" id="PF08940">
    <property type="entry name" value="DUF1918"/>
    <property type="match status" value="1"/>
</dbReference>
<evidence type="ECO:0000313" key="2">
    <source>
        <dbReference type="EMBL" id="MBB4925723.1"/>
    </source>
</evidence>
<organism evidence="2 3">
    <name type="scientific">Kitasatospora kifunensis</name>
    <name type="common">Streptomyces kifunensis</name>
    <dbReference type="NCBI Taxonomy" id="58351"/>
    <lineage>
        <taxon>Bacteria</taxon>
        <taxon>Bacillati</taxon>
        <taxon>Actinomycetota</taxon>
        <taxon>Actinomycetes</taxon>
        <taxon>Kitasatosporales</taxon>
        <taxon>Streptomycetaceae</taxon>
        <taxon>Kitasatospora</taxon>
    </lineage>
</organism>
<evidence type="ECO:0000259" key="1">
    <source>
        <dbReference type="Pfam" id="PF08940"/>
    </source>
</evidence>
<accession>A0A7W7VX91</accession>
<dbReference type="RefSeq" id="WP_184938140.1">
    <property type="nucleotide sequence ID" value="NZ_JACHJV010000001.1"/>
</dbReference>
<protein>
    <recommendedName>
        <fullName evidence="1">DUF1918 domain-containing protein</fullName>
    </recommendedName>
</protein>
<reference evidence="2 3" key="1">
    <citation type="submission" date="2020-08" db="EMBL/GenBank/DDBJ databases">
        <title>Sequencing the genomes of 1000 actinobacteria strains.</title>
        <authorList>
            <person name="Klenk H.-P."/>
        </authorList>
    </citation>
    <scope>NUCLEOTIDE SEQUENCE [LARGE SCALE GENOMIC DNA]</scope>
    <source>
        <strain evidence="2 3">DSM 41654</strain>
    </source>
</reference>
<dbReference type="InterPro" id="IPR015035">
    <property type="entry name" value="DUF1918"/>
</dbReference>
<evidence type="ECO:0000313" key="3">
    <source>
        <dbReference type="Proteomes" id="UP000540506"/>
    </source>
</evidence>